<dbReference type="Proteomes" id="UP000826725">
    <property type="component" value="Chromosome"/>
</dbReference>
<accession>A0A8D5FE04</accession>
<evidence type="ECO:0000313" key="1">
    <source>
        <dbReference type="EMBL" id="BCL59847.1"/>
    </source>
</evidence>
<dbReference type="EMBL" id="AP024086">
    <property type="protein sequence ID" value="BCL59847.1"/>
    <property type="molecule type" value="Genomic_DNA"/>
</dbReference>
<sequence>MKKSNLIIVWVVSLLCCLGKSPGMVFAFEEIPTIGAEALKYELYHGPPMVLANALSPIEFKDLTIRRSVNIPSSRVEGNPFLPKNKDTLIVFFCKGPG</sequence>
<dbReference type="KEGG" id="dbk:DGMP_05400"/>
<reference evidence="1" key="1">
    <citation type="submission" date="2020-09" db="EMBL/GenBank/DDBJ databases">
        <title>Desulfogranum mesoprofundum gen. nov., sp. nov., a novel mesophilic, sulfate-reducing chemolithoautotroph isolated from a deep-sea hydrothermal vent chimney in the Suiyo Seamount.</title>
        <authorList>
            <person name="Hashimoto Y."/>
            <person name="Nakagawa S."/>
        </authorList>
    </citation>
    <scope>NUCLEOTIDE SEQUENCE</scope>
    <source>
        <strain evidence="1">KT2</strain>
    </source>
</reference>
<gene>
    <name evidence="1" type="ORF">DGMP_05400</name>
</gene>
<name>A0A8D5FE04_9BACT</name>
<proteinExistence type="predicted"/>
<evidence type="ECO:0008006" key="3">
    <source>
        <dbReference type="Google" id="ProtNLM"/>
    </source>
</evidence>
<protein>
    <recommendedName>
        <fullName evidence="3">Rhodanese domain-containing protein</fullName>
    </recommendedName>
</protein>
<organism evidence="1 2">
    <name type="scientific">Desulfomarina profundi</name>
    <dbReference type="NCBI Taxonomy" id="2772557"/>
    <lineage>
        <taxon>Bacteria</taxon>
        <taxon>Pseudomonadati</taxon>
        <taxon>Thermodesulfobacteriota</taxon>
        <taxon>Desulfobulbia</taxon>
        <taxon>Desulfobulbales</taxon>
        <taxon>Desulfobulbaceae</taxon>
        <taxon>Desulfomarina</taxon>
    </lineage>
</organism>
<evidence type="ECO:0000313" key="2">
    <source>
        <dbReference type="Proteomes" id="UP000826725"/>
    </source>
</evidence>
<dbReference type="RefSeq" id="WP_228856032.1">
    <property type="nucleotide sequence ID" value="NZ_AP024086.1"/>
</dbReference>
<keyword evidence="2" id="KW-1185">Reference proteome</keyword>
<dbReference type="AlphaFoldDB" id="A0A8D5FE04"/>